<keyword evidence="4" id="KW-0378">Hydrolase</keyword>
<feature type="region of interest" description="Disordered" evidence="1">
    <location>
        <begin position="371"/>
        <end position="414"/>
    </location>
</feature>
<feature type="domain" description="BIG2" evidence="3">
    <location>
        <begin position="1491"/>
        <end position="1570"/>
    </location>
</feature>
<dbReference type="InterPro" id="IPR011635">
    <property type="entry name" value="CARDB"/>
</dbReference>
<evidence type="ECO:0000259" key="3">
    <source>
        <dbReference type="SMART" id="SM00635"/>
    </source>
</evidence>
<reference evidence="4 5" key="1">
    <citation type="submission" date="2015-09" db="EMBL/GenBank/DDBJ databases">
        <authorList>
            <consortium name="Pathogen Informatics"/>
        </authorList>
    </citation>
    <scope>NUCLEOTIDE SEQUENCE [LARGE SCALE GENOMIC DNA]</scope>
    <source>
        <strain evidence="4 5">2789STDY5834966</strain>
    </source>
</reference>
<dbReference type="Pfam" id="PF19789">
    <property type="entry name" value="DUF6273"/>
    <property type="match status" value="1"/>
</dbReference>
<dbReference type="InterPro" id="IPR008964">
    <property type="entry name" value="Invasin/intimin_cell_adhesion"/>
</dbReference>
<dbReference type="Pfam" id="PF02368">
    <property type="entry name" value="Big_2"/>
    <property type="match status" value="2"/>
</dbReference>
<evidence type="ECO:0000256" key="1">
    <source>
        <dbReference type="SAM" id="MobiDB-lite"/>
    </source>
</evidence>
<dbReference type="Proteomes" id="UP000095390">
    <property type="component" value="Unassembled WGS sequence"/>
</dbReference>
<organism evidence="4 5">
    <name type="scientific">Anaerobutyricum hallii</name>
    <dbReference type="NCBI Taxonomy" id="39488"/>
    <lineage>
        <taxon>Bacteria</taxon>
        <taxon>Bacillati</taxon>
        <taxon>Bacillota</taxon>
        <taxon>Clostridia</taxon>
        <taxon>Lachnospirales</taxon>
        <taxon>Lachnospiraceae</taxon>
        <taxon>Anaerobutyricum</taxon>
    </lineage>
</organism>
<dbReference type="Pfam" id="PF07705">
    <property type="entry name" value="CARDB"/>
    <property type="match status" value="1"/>
</dbReference>
<dbReference type="Pfam" id="PF07523">
    <property type="entry name" value="Big_3"/>
    <property type="match status" value="1"/>
</dbReference>
<name>A0A173TG43_9FIRM</name>
<dbReference type="Gene3D" id="2.60.40.3630">
    <property type="match status" value="1"/>
</dbReference>
<dbReference type="EMBL" id="CYYC01000018">
    <property type="protein sequence ID" value="CUN01390.1"/>
    <property type="molecule type" value="Genomic_DNA"/>
</dbReference>
<dbReference type="SMART" id="SM00635">
    <property type="entry name" value="BID_2"/>
    <property type="match status" value="2"/>
</dbReference>
<feature type="chain" id="PRO_5008012327" evidence="2">
    <location>
        <begin position="34"/>
        <end position="1575"/>
    </location>
</feature>
<evidence type="ECO:0000313" key="5">
    <source>
        <dbReference type="Proteomes" id="UP000095390"/>
    </source>
</evidence>
<dbReference type="SUPFAM" id="SSF49373">
    <property type="entry name" value="Invasin/intimin cell-adhesion fragments"/>
    <property type="match status" value="2"/>
</dbReference>
<evidence type="ECO:0000256" key="2">
    <source>
        <dbReference type="SAM" id="SignalP"/>
    </source>
</evidence>
<gene>
    <name evidence="4" type="primary">cgkA_1</name>
    <name evidence="4" type="ORF">ERS852578_01642</name>
</gene>
<dbReference type="InterPro" id="IPR022038">
    <property type="entry name" value="Ig-like_bact"/>
</dbReference>
<feature type="signal peptide" evidence="2">
    <location>
        <begin position="1"/>
        <end position="33"/>
    </location>
</feature>
<dbReference type="SUPFAM" id="SSF82171">
    <property type="entry name" value="DPP6 N-terminal domain-like"/>
    <property type="match status" value="1"/>
</dbReference>
<dbReference type="Gene3D" id="2.60.40.10">
    <property type="entry name" value="Immunoglobulins"/>
    <property type="match status" value="1"/>
</dbReference>
<accession>A0A173TG43</accession>
<keyword evidence="2" id="KW-0732">Signal</keyword>
<dbReference type="RefSeq" id="WP_055182911.1">
    <property type="nucleotide sequence ID" value="NZ_CAUDVV010000010.1"/>
</dbReference>
<proteinExistence type="predicted"/>
<dbReference type="InterPro" id="IPR003343">
    <property type="entry name" value="Big_2"/>
</dbReference>
<dbReference type="InterPro" id="IPR013783">
    <property type="entry name" value="Ig-like_fold"/>
</dbReference>
<sequence>MKKQRKHINLSRITAFILSVAMLAGFCPQGVSLADIPITLPKVNAAENISNPRIAKDSSMDAGQKVTWDCVYFGRYPQSEITSKDGSIYNTLKNATGWDENNDITIGRTKYRRLKGEDATYATGEIDDEFEYYDWNGDYKTYHYFKYEPIKWRVLNRNGNDALLFADVALDSQKYNTNYEDVTWETSSMRSWLNGYGASVNQPKTDYSRKNFIDSAFTSTQKNAIKTTNVVNNNNIDYGTAGGNNTSDKVFLLSESEVYNTDMAEGYGFVKDSETDDEARRSRCSTYAYAMGTYRSYDTEYTKYNGNIWWWLRSPGIEGNYAAEVYKYGWGYRDGSYVDDTTDGVRPALHLNLASTNLYSYAGTVCSDAMKNGESGADNPVNPGEPNRPDTPNQPAHPDKPGTATGTRTEESNVDIEIDGGVDFTIPENVPILGGGDVSLDYGTIPITFKREDNTYRIGIGVQDMNKKDWTTFKKFVETQKESYRKGINSLLATKSGIASMGMSVEPEMKAYGYVEGTITKANGVESAGGKLVVEIKGTAKQEWQTVVVVVPVVIKVKGTAGTKADFSVGFDFNKSKVYTKGEVELTLPSVRLTGGIGVSYIADISVYGEAKNLVTVESDGKDNDITASLEGALGVSAKALCFSYEKELLNGSFDYLSTKKKSKARMYTRALPKLEPEAKDYEIQRVDSSSWDGSAVVEQTAKPRSIKRAASAKNTSGTVTTLLSDVYASAKPQLLQTASGKKLLIFTTDMGDRTTGNHTAVVYSIYNERGWSIPKLIDDDGTADFDAVAAVDGENVYVTWINAKRTFTPEEAEAEDFMTKLAAETEVQVAKIALNGNTGTVTKYPAITDNAIADLHPSITVKNHVPYIAWNSNSANDILKGTGTNTVYLASLNGNAFTTKKLSEENKPVQSVAIGNLDNDVVTAYTLNSGTEESPQVQLMAVNAGGRTTIAKNGQNVSPSFAKIDGSSVLLWYAQDAEGSSLNYIDTIDGEVESYIEDDAVISADYTVVDGGDSQLLICSSEKENAEEAGRNLYAYVIRDGEVYEPVTLTDLEGYAAVPSGIWNGTAYEYLFTRADVNIAENTVKENTDLCITSVVPQSRLIIGDIDYTQEEVMPDADASITVPVKNNGLTNCGEGKVQIVYNGNVIGQADLENGITSGETQDVTVDLTVPGDAVAKEILKVEAISDKNTTADSTKNIQSAGSELALSVEQEEDNITAIVDNNSAFDTTAALTLKAGDASGKVLKTINLGNVESYDTVEKTFTKEELKKLGSDTVYMEVSGDAEESIKSDNTAFVYVGTEELKTLDYLIATKTKVTYTKGEKLNLDDLEVTAVYTDGSKAKVTGYTTNVKNIDMSKTGKKQLEILYEEVGIGRKVVMPITVENAKPNTPKPDTDKKPSKKVKVTSIRLSGLSKQIAAGKKLTLKAAVLPKTASNKKLLWKSSNTKVATVTQGGVVTLKKKTGGKKVTITATATDGSKKYASWKITSMKGIVKKIKITGSKPVKAGKKLKLKAKVTATKKANKKLLWISSNTKYATVNAKGIVTTKKSAKGKTVKITAMATDGSGKKKTVKIKMK</sequence>
<dbReference type="GO" id="GO:0033918">
    <property type="term" value="F:kappa-carrageenase activity"/>
    <property type="evidence" value="ECO:0007669"/>
    <property type="project" value="UniProtKB-EC"/>
</dbReference>
<dbReference type="OrthoDB" id="384490at2"/>
<evidence type="ECO:0000313" key="4">
    <source>
        <dbReference type="EMBL" id="CUN01390.1"/>
    </source>
</evidence>
<keyword evidence="4" id="KW-0326">Glycosidase</keyword>
<dbReference type="InterPro" id="IPR046240">
    <property type="entry name" value="DUF6273"/>
</dbReference>
<dbReference type="EC" id="3.2.1.83" evidence="4"/>
<feature type="domain" description="BIG2" evidence="3">
    <location>
        <begin position="1403"/>
        <end position="1482"/>
    </location>
</feature>
<protein>
    <submittedName>
        <fullName evidence="4">Kappa-carrageenase</fullName>
        <ecNumber evidence="4">3.2.1.83</ecNumber>
    </submittedName>
</protein>
<dbReference type="Gene3D" id="2.60.40.1080">
    <property type="match status" value="2"/>
</dbReference>